<comment type="catalytic activity">
    <reaction evidence="1">
        <text>RNA(n) + a ribonucleoside 5'-triphosphate = RNA(n+1) + diphosphate</text>
        <dbReference type="Rhea" id="RHEA:21248"/>
        <dbReference type="Rhea" id="RHEA-COMP:14527"/>
        <dbReference type="Rhea" id="RHEA-COMP:17342"/>
        <dbReference type="ChEBI" id="CHEBI:33019"/>
        <dbReference type="ChEBI" id="CHEBI:61557"/>
        <dbReference type="ChEBI" id="CHEBI:140395"/>
        <dbReference type="EC" id="2.7.7.48"/>
    </reaction>
</comment>
<keyword evidence="1" id="KW-0696">RNA-directed RNA polymerase</keyword>
<proteinExistence type="inferred from homology"/>
<feature type="compositionally biased region" description="Basic and acidic residues" evidence="2">
    <location>
        <begin position="729"/>
        <end position="740"/>
    </location>
</feature>
<dbReference type="InterPro" id="IPR007855">
    <property type="entry name" value="RDRP"/>
</dbReference>
<dbReference type="EMBL" id="KI545891">
    <property type="protein sequence ID" value="EST05497.1"/>
    <property type="molecule type" value="Genomic_DNA"/>
</dbReference>
<dbReference type="OMA" id="FAFEMAW"/>
<keyword evidence="1" id="KW-0548">Nucleotidyltransferase</keyword>
<dbReference type="STRING" id="1365824.V5GHL2"/>
<dbReference type="GO" id="GO:0030422">
    <property type="term" value="P:siRNA processing"/>
    <property type="evidence" value="ECO:0007669"/>
    <property type="project" value="TreeGrafter"/>
</dbReference>
<feature type="region of interest" description="Disordered" evidence="2">
    <location>
        <begin position="1142"/>
        <end position="1213"/>
    </location>
</feature>
<dbReference type="HOGENOM" id="CLU_003387_1_1_1"/>
<keyword evidence="5" id="KW-1185">Reference proteome</keyword>
<feature type="domain" description="RDRP core" evidence="3">
    <location>
        <begin position="394"/>
        <end position="1047"/>
    </location>
</feature>
<feature type="region of interest" description="Disordered" evidence="2">
    <location>
        <begin position="127"/>
        <end position="146"/>
    </location>
</feature>
<feature type="region of interest" description="Disordered" evidence="2">
    <location>
        <begin position="714"/>
        <end position="742"/>
    </location>
</feature>
<reference evidence="5" key="1">
    <citation type="journal article" date="2013" name="Genome Announc.">
        <title>Draft genome sequence of Pseudozyma brasiliensis sp. nov. strain GHG001, a high producer of endo-1,4-xylanase isolated from an insect pest of sugarcane.</title>
        <authorList>
            <person name="Oliveira J.V.D.C."/>
            <person name="dos Santos R.A.C."/>
            <person name="Borges T.A."/>
            <person name="Riano-Pachon D.M."/>
            <person name="Goldman G.H."/>
        </authorList>
    </citation>
    <scope>NUCLEOTIDE SEQUENCE [LARGE SCALE GENOMIC DNA]</scope>
    <source>
        <strain evidence="5">GHG001</strain>
    </source>
</reference>
<keyword evidence="1" id="KW-0694">RNA-binding</keyword>
<feature type="compositionally biased region" description="Basic and acidic residues" evidence="2">
    <location>
        <begin position="33"/>
        <end position="42"/>
    </location>
</feature>
<dbReference type="OrthoDB" id="10055769at2759"/>
<dbReference type="eggNOG" id="KOG0988">
    <property type="taxonomic scope" value="Eukaryota"/>
</dbReference>
<keyword evidence="1" id="KW-0808">Transferase</keyword>
<dbReference type="EC" id="2.7.7.48" evidence="1"/>
<name>V5GHL2_KALBG</name>
<sequence length="1349" mass="151274">MPLPAPAKKIAKAVHQPASSSKSSSVLGSLFRSQDDNGKGELIDLTTCDSDTEEDSFHSTTGSDLYDTPESSNSTDRSSQTPDVSTPYSNPAKSASLAKEGPTWALFRQDHADDGLQDRIFLPIPLVQPNPAIKPEPHDDDDDLEEPEEAVFELQEVPEAREEVSEAREEVLEAREEVTEAREEVPEAREEAHQPEQRMPDTVFAKVQVVEPPSSDKADSAEIAQVTPRKRSLHTAPFMVVESHMRVKIMQKQKDGRLAVPWGVQYYLASLASLDYVSLDELNPAKGTDALRSNSNLASIRALFDPANQQLLWESHNDMVITARRATDRELSVYEELDRESEILADDPLNGVIGPPGEEMRSYGGRVIFEGRLICTQVDEKTRGGKNSKHRRISVQLFPPKLGGSCRFSRRFGSESIVRLKMDPAMAKDARRFPNHPKHQEIQQEILHLFQRPIQILGRYYRPFFCKEETIFYLWVDSVHVCSDRPKLNCIWDLVDHHGPFAENSGSQLGKYIQRMQLGLSTSLPASIIDTITYIPDIFGDPDPVTGKPQEMTDGAGIASLAVFKDITKHLGYGSIPAAFQGRIAGAKGVWTLDPAAGVALHGDEAKRWVQVRDSQKKLQYPADKPLDLSQTVVDLLGPSRTFAPSTLSRQIILVMQSNGVPIDTFADMQRSQLQAIANEISNWEEKDLDTDRMRLLTVVDRYCKVEATKAKRSTQAAEHRAQGMANEIRGDSTTDRDPYLGDDDREIFFGPDGRHRWNGMPVSKHERAYDMLLQGFHPVRCGYLADLLLDVADLAMRKLIKKFAIPVSRSAEAIVIPDPTGTLEEDEMQFNFSGDGVQDPEDSLWRHHVPEGDVLVTRHPCLLPTDVRKVRAVFRRELAMYKDVVVFSTKGQRPLASLLSGGDYDGDLIRVFWEPKLVEPFENADVRYADCPFPIEDVFERSDRTVAEFVAEHADKGIDERDRALIKELVAGAFQPAVQGLYGAMHLYAAWQFGTHSKESVDLAHKFCQCMDSAKTGLSINPRIRMQDSKNYLGDLPEWGYDAVDESDPKDWFALEDRHKNVGTVKNQQKPDSVLCRLWEEGKIEVGLLKARMLKQVEGLRGVEDQDITRAWSQASSLRCIPEDVLKAIRTHVSIVEQSYAQTNARTRREIESRSREARKGATAAKSKSKKEERQLGSVPLRRVRSEAASSVVMDRLETTDGQRAGGNSGAVDDLNRDDLLNRLDGTIEVPVTLGSASEVAARFCQWPKGIVKEHMSKMSDEQIEYLEKLRASYAYSITYCHKPRFAFEMAWEWIMDLKAKATGKKQAHGSGRVSLPTASYDLLAARTRIIKRNVEMLQGRGVEIDHP</sequence>
<feature type="compositionally biased region" description="Low complexity" evidence="2">
    <location>
        <begin position="19"/>
        <end position="32"/>
    </location>
</feature>
<evidence type="ECO:0000313" key="5">
    <source>
        <dbReference type="Proteomes" id="UP000019377"/>
    </source>
</evidence>
<dbReference type="GO" id="GO:0031380">
    <property type="term" value="C:nuclear RNA-directed RNA polymerase complex"/>
    <property type="evidence" value="ECO:0007669"/>
    <property type="project" value="TreeGrafter"/>
</dbReference>
<dbReference type="Pfam" id="PF05183">
    <property type="entry name" value="RdRP"/>
    <property type="match status" value="1"/>
</dbReference>
<comment type="similarity">
    <text evidence="1">Belongs to the RdRP family.</text>
</comment>
<dbReference type="GO" id="GO:0003968">
    <property type="term" value="F:RNA-directed RNA polymerase activity"/>
    <property type="evidence" value="ECO:0007669"/>
    <property type="project" value="UniProtKB-KW"/>
</dbReference>
<dbReference type="PANTHER" id="PTHR23079">
    <property type="entry name" value="RNA-DEPENDENT RNA POLYMERASE"/>
    <property type="match status" value="1"/>
</dbReference>
<feature type="compositionally biased region" description="Polar residues" evidence="2">
    <location>
        <begin position="58"/>
        <end position="93"/>
    </location>
</feature>
<feature type="region of interest" description="Disordered" evidence="2">
    <location>
        <begin position="177"/>
        <end position="196"/>
    </location>
</feature>
<gene>
    <name evidence="4" type="ORF">PSEUBRA_SCAF5g02363</name>
</gene>
<dbReference type="Proteomes" id="UP000019377">
    <property type="component" value="Unassembled WGS sequence"/>
</dbReference>
<evidence type="ECO:0000256" key="1">
    <source>
        <dbReference type="RuleBase" id="RU363098"/>
    </source>
</evidence>
<dbReference type="GO" id="GO:0003723">
    <property type="term" value="F:RNA binding"/>
    <property type="evidence" value="ECO:0007669"/>
    <property type="project" value="UniProtKB-KW"/>
</dbReference>
<protein>
    <recommendedName>
        <fullName evidence="1">RNA-dependent RNA polymerase</fullName>
        <ecNumber evidence="1">2.7.7.48</ecNumber>
    </recommendedName>
</protein>
<feature type="region of interest" description="Disordered" evidence="2">
    <location>
        <begin position="1"/>
        <end position="100"/>
    </location>
</feature>
<dbReference type="InterPro" id="IPR057596">
    <property type="entry name" value="RDRP_core"/>
</dbReference>
<evidence type="ECO:0000259" key="3">
    <source>
        <dbReference type="Pfam" id="PF05183"/>
    </source>
</evidence>
<feature type="compositionally biased region" description="Basic and acidic residues" evidence="2">
    <location>
        <begin position="1148"/>
        <end position="1161"/>
    </location>
</feature>
<organism evidence="4 5">
    <name type="scientific">Kalmanozyma brasiliensis (strain GHG001)</name>
    <name type="common">Yeast</name>
    <name type="synonym">Pseudozyma brasiliensis</name>
    <dbReference type="NCBI Taxonomy" id="1365824"/>
    <lineage>
        <taxon>Eukaryota</taxon>
        <taxon>Fungi</taxon>
        <taxon>Dikarya</taxon>
        <taxon>Basidiomycota</taxon>
        <taxon>Ustilaginomycotina</taxon>
        <taxon>Ustilaginomycetes</taxon>
        <taxon>Ustilaginales</taxon>
        <taxon>Ustilaginaceae</taxon>
        <taxon>Kalmanozyma</taxon>
    </lineage>
</organism>
<dbReference type="PANTHER" id="PTHR23079:SF14">
    <property type="entry name" value="RNA-DEPENDENT RNA POLYMERASE"/>
    <property type="match status" value="1"/>
</dbReference>
<accession>V5GHL2</accession>
<evidence type="ECO:0000313" key="4">
    <source>
        <dbReference type="EMBL" id="EST05497.1"/>
    </source>
</evidence>
<evidence type="ECO:0000256" key="2">
    <source>
        <dbReference type="SAM" id="MobiDB-lite"/>
    </source>
</evidence>